<dbReference type="AlphaFoldDB" id="A0A6C1DVH2"/>
<dbReference type="FunFam" id="3.90.640.10:FF:000040">
    <property type="entry name" value="Actin-like protein ARP6"/>
    <property type="match status" value="1"/>
</dbReference>
<evidence type="ECO:0000256" key="4">
    <source>
        <dbReference type="ARBA" id="ARBA00018633"/>
    </source>
</evidence>
<dbReference type="Gene3D" id="3.30.420.40">
    <property type="match status" value="2"/>
</dbReference>
<proteinExistence type="inferred from homology"/>
<dbReference type="GO" id="GO:0005737">
    <property type="term" value="C:cytoplasm"/>
    <property type="evidence" value="ECO:0007669"/>
    <property type="project" value="UniProtKB-SubCell"/>
</dbReference>
<evidence type="ECO:0000256" key="13">
    <source>
        <dbReference type="SAM" id="MobiDB-lite"/>
    </source>
</evidence>
<dbReference type="SMR" id="A0A6C1DVH2"/>
<feature type="region of interest" description="Disordered" evidence="13">
    <location>
        <begin position="158"/>
        <end position="181"/>
    </location>
</feature>
<evidence type="ECO:0000256" key="8">
    <source>
        <dbReference type="ARBA" id="ARBA00023159"/>
    </source>
</evidence>
<evidence type="ECO:0000313" key="15">
    <source>
        <dbReference type="Proteomes" id="UP000501346"/>
    </source>
</evidence>
<dbReference type="PANTHER" id="PTHR11937">
    <property type="entry name" value="ACTIN"/>
    <property type="match status" value="1"/>
</dbReference>
<comment type="similarity">
    <text evidence="3">Belongs to the actin family. ARP6 subfamily.</text>
</comment>
<keyword evidence="9" id="KW-0804">Transcription</keyword>
<dbReference type="InterPro" id="IPR004000">
    <property type="entry name" value="Actin"/>
</dbReference>
<feature type="compositionally biased region" description="Low complexity" evidence="13">
    <location>
        <begin position="163"/>
        <end position="174"/>
    </location>
</feature>
<keyword evidence="7" id="KW-0805">Transcription regulation</keyword>
<evidence type="ECO:0000256" key="5">
    <source>
        <dbReference type="ARBA" id="ARBA00022490"/>
    </source>
</evidence>
<evidence type="ECO:0000313" key="14">
    <source>
        <dbReference type="EMBL" id="QID81058.1"/>
    </source>
</evidence>
<organism evidence="14 15">
    <name type="scientific">Saccharomyces pastorianus</name>
    <name type="common">Lager yeast</name>
    <name type="synonym">Saccharomyces cerevisiae x Saccharomyces eubayanus</name>
    <dbReference type="NCBI Taxonomy" id="27292"/>
    <lineage>
        <taxon>Eukaryota</taxon>
        <taxon>Fungi</taxon>
        <taxon>Dikarya</taxon>
        <taxon>Ascomycota</taxon>
        <taxon>Saccharomycotina</taxon>
        <taxon>Saccharomycetes</taxon>
        <taxon>Saccharomycetales</taxon>
        <taxon>Saccharomycetaceae</taxon>
        <taxon>Saccharomyces</taxon>
    </lineage>
</organism>
<evidence type="ECO:0000256" key="1">
    <source>
        <dbReference type="ARBA" id="ARBA00004123"/>
    </source>
</evidence>
<keyword evidence="5" id="KW-0963">Cytoplasm</keyword>
<gene>
    <name evidence="14" type="primary">ARP6_1</name>
    <name evidence="14" type="ORF">GRS66_003416</name>
</gene>
<dbReference type="SMART" id="SM00268">
    <property type="entry name" value="ACTIN"/>
    <property type="match status" value="1"/>
</dbReference>
<dbReference type="OrthoDB" id="6220758at2759"/>
<sequence length="438" mass="50044">METPPIVIDNGSYEIKFGPSTNKKPFRALNALAKDKFGTSYLSNHIKNIKDISSITFRRPHELGQLTLWELESCIWDYCLFNPSEFDGFDLKEGKGHHLVASESCMTLPELSKHADQVIFEEYEFDSLFKSPVAVFVPFTKSYKGEMRTISGKDEDIDIVRGNSDSTNSTSSESKNAQDSGSDYHDFQLVIDSGFNCTWIIPVLKGIPYYKAVKKLDIGGRFLTGLLKETLSFRHYNMMDETILVNNIKEQCLFVSPVSYFDSFKTKDKHALEYVLPDFQTSFLGYVRNPRKENVPLPEDAQIITLTDELFTIPETFFHPEISQITKPGIVEAILESLSMLPEIVRPLMVGNIVCTGGNFNLPNFAQRLAAELQRQLPTDWTCHVSVPEGDCALFGWEVMSQFAKTDSYRKARVTREEYYEHGPDWCTKHRFGYQNWI</sequence>
<dbReference type="CDD" id="cd10210">
    <property type="entry name" value="ASKHA_NBD_Arp6"/>
    <property type="match status" value="1"/>
</dbReference>
<evidence type="ECO:0000256" key="7">
    <source>
        <dbReference type="ARBA" id="ARBA00023015"/>
    </source>
</evidence>
<dbReference type="Gene3D" id="3.90.640.10">
    <property type="entry name" value="Actin, Chain A, domain 4"/>
    <property type="match status" value="1"/>
</dbReference>
<dbReference type="GO" id="GO:0006325">
    <property type="term" value="P:chromatin organization"/>
    <property type="evidence" value="ECO:0007669"/>
    <property type="project" value="UniProtKB-KW"/>
</dbReference>
<dbReference type="Proteomes" id="UP000501346">
    <property type="component" value="Chromosome ScXII"/>
</dbReference>
<comment type="subcellular location">
    <subcellularLocation>
        <location evidence="2">Cytoplasm</location>
    </subcellularLocation>
    <subcellularLocation>
        <location evidence="1">Nucleus</location>
    </subcellularLocation>
</comment>
<protein>
    <recommendedName>
        <fullName evidence="4">Actin-like protein ARP6</fullName>
    </recommendedName>
    <alternativeName>
        <fullName evidence="12">Actin-like protein arp6</fullName>
    </alternativeName>
</protein>
<accession>A0A6C1DVH2</accession>
<keyword evidence="15" id="KW-1185">Reference proteome</keyword>
<evidence type="ECO:0000256" key="2">
    <source>
        <dbReference type="ARBA" id="ARBA00004496"/>
    </source>
</evidence>
<dbReference type="EMBL" id="CP048993">
    <property type="protein sequence ID" value="QID81058.1"/>
    <property type="molecule type" value="Genomic_DNA"/>
</dbReference>
<keyword evidence="6" id="KW-0156">Chromatin regulator</keyword>
<evidence type="ECO:0000256" key="11">
    <source>
        <dbReference type="ARBA" id="ARBA00025222"/>
    </source>
</evidence>
<evidence type="ECO:0000256" key="9">
    <source>
        <dbReference type="ARBA" id="ARBA00023163"/>
    </source>
</evidence>
<keyword evidence="8" id="KW-0010">Activator</keyword>
<dbReference type="FunFam" id="3.30.420.40:FF:000193">
    <property type="entry name" value="Actin-like protein ARP6"/>
    <property type="match status" value="1"/>
</dbReference>
<dbReference type="SUPFAM" id="SSF53067">
    <property type="entry name" value="Actin-like ATPase domain"/>
    <property type="match status" value="2"/>
</dbReference>
<dbReference type="InterPro" id="IPR043129">
    <property type="entry name" value="ATPase_NBD"/>
</dbReference>
<name>A0A6C1DVH2_SACPS</name>
<keyword evidence="10" id="KW-0539">Nucleus</keyword>
<evidence type="ECO:0000256" key="3">
    <source>
        <dbReference type="ARBA" id="ARBA00005665"/>
    </source>
</evidence>
<evidence type="ECO:0000256" key="6">
    <source>
        <dbReference type="ARBA" id="ARBA00022853"/>
    </source>
</evidence>
<evidence type="ECO:0000256" key="10">
    <source>
        <dbReference type="ARBA" id="ARBA00023242"/>
    </source>
</evidence>
<dbReference type="Pfam" id="PF00022">
    <property type="entry name" value="Actin"/>
    <property type="match status" value="1"/>
</dbReference>
<reference evidence="14 15" key="1">
    <citation type="journal article" date="2019" name="BMC Genomics">
        <title>Chromosome level assembly and comparative genome analysis confirm lager-brewing yeasts originated from a single hybridization.</title>
        <authorList>
            <person name="Salazar A.N."/>
            <person name="Gorter de Vries A.R."/>
            <person name="van den Broek M."/>
            <person name="Brouwers N."/>
            <person name="de la Torre Cortes P."/>
            <person name="Kuijpers N.G.A."/>
            <person name="Daran J.G."/>
            <person name="Abeel T."/>
        </authorList>
    </citation>
    <scope>NUCLEOTIDE SEQUENCE [LARGE SCALE GENOMIC DNA]</scope>
    <source>
        <strain evidence="14 15">CBS 1483</strain>
    </source>
</reference>
<comment type="function">
    <text evidence="11">Component of the SWR1 complex which mediates the ATP-dependent exchange of histone H2A for the H2A variant HZT1 leading to transcriptional regulation of selected genes by chromatin remodeling. Involved in chromosome stability.</text>
</comment>
<dbReference type="GO" id="GO:0005634">
    <property type="term" value="C:nucleus"/>
    <property type="evidence" value="ECO:0007669"/>
    <property type="project" value="UniProtKB-SubCell"/>
</dbReference>
<evidence type="ECO:0000256" key="12">
    <source>
        <dbReference type="ARBA" id="ARBA00073820"/>
    </source>
</evidence>